<evidence type="ECO:0000313" key="16">
    <source>
        <dbReference type="Proteomes" id="UP000321181"/>
    </source>
</evidence>
<evidence type="ECO:0000259" key="14">
    <source>
        <dbReference type="PROSITE" id="PS50113"/>
    </source>
</evidence>
<dbReference type="CDD" id="cd00130">
    <property type="entry name" value="PAS"/>
    <property type="match status" value="1"/>
</dbReference>
<dbReference type="InterPro" id="IPR036890">
    <property type="entry name" value="HATPase_C_sf"/>
</dbReference>
<evidence type="ECO:0000256" key="3">
    <source>
        <dbReference type="ARBA" id="ARBA00012438"/>
    </source>
</evidence>
<evidence type="ECO:0000256" key="10">
    <source>
        <dbReference type="SAM" id="MobiDB-lite"/>
    </source>
</evidence>
<protein>
    <recommendedName>
        <fullName evidence="3">histidine kinase</fullName>
        <ecNumber evidence="3">2.7.13.3</ecNumber>
    </recommendedName>
</protein>
<evidence type="ECO:0000256" key="2">
    <source>
        <dbReference type="ARBA" id="ARBA00004236"/>
    </source>
</evidence>
<dbReference type="RefSeq" id="WP_146900861.1">
    <property type="nucleotide sequence ID" value="NZ_BAAARM010000002.1"/>
</dbReference>
<dbReference type="InterPro" id="IPR035965">
    <property type="entry name" value="PAS-like_dom_sf"/>
</dbReference>
<dbReference type="SMART" id="SM00387">
    <property type="entry name" value="HATPase_c"/>
    <property type="match status" value="1"/>
</dbReference>
<evidence type="ECO:0000256" key="1">
    <source>
        <dbReference type="ARBA" id="ARBA00000085"/>
    </source>
</evidence>
<evidence type="ECO:0000256" key="8">
    <source>
        <dbReference type="PROSITE-ProRule" id="PRU00169"/>
    </source>
</evidence>
<dbReference type="Pfam" id="PF08448">
    <property type="entry name" value="PAS_4"/>
    <property type="match status" value="1"/>
</dbReference>
<dbReference type="AlphaFoldDB" id="A0A512D9V8"/>
<dbReference type="InterPro" id="IPR000014">
    <property type="entry name" value="PAS"/>
</dbReference>
<feature type="modified residue" description="4-aspartylphosphate" evidence="8">
    <location>
        <position position="58"/>
    </location>
</feature>
<dbReference type="InterPro" id="IPR058245">
    <property type="entry name" value="NreC/VraR/RcsB-like_REC"/>
</dbReference>
<dbReference type="PROSITE" id="PS50109">
    <property type="entry name" value="HIS_KIN"/>
    <property type="match status" value="1"/>
</dbReference>
<dbReference type="SUPFAM" id="SSF47384">
    <property type="entry name" value="Homodimeric domain of signal transducing histidine kinase"/>
    <property type="match status" value="1"/>
</dbReference>
<keyword evidence="6" id="KW-0418">Kinase</keyword>
<name>A0A512D9V8_9CELL</name>
<comment type="subcellular location">
    <subcellularLocation>
        <location evidence="2">Cell membrane</location>
    </subcellularLocation>
</comment>
<dbReference type="Gene3D" id="3.30.565.10">
    <property type="entry name" value="Histidine kinase-like ATPase, C-terminal domain"/>
    <property type="match status" value="1"/>
</dbReference>
<dbReference type="NCBIfam" id="TIGR00229">
    <property type="entry name" value="sensory_box"/>
    <property type="match status" value="2"/>
</dbReference>
<dbReference type="Gene3D" id="3.40.50.2300">
    <property type="match status" value="1"/>
</dbReference>
<dbReference type="GO" id="GO:0000155">
    <property type="term" value="F:phosphorelay sensor kinase activity"/>
    <property type="evidence" value="ECO:0007669"/>
    <property type="project" value="InterPro"/>
</dbReference>
<dbReference type="InterPro" id="IPR001789">
    <property type="entry name" value="Sig_transdc_resp-reg_receiver"/>
</dbReference>
<dbReference type="SMART" id="SM00086">
    <property type="entry name" value="PAC"/>
    <property type="match status" value="2"/>
</dbReference>
<dbReference type="SMART" id="SM00091">
    <property type="entry name" value="PAS"/>
    <property type="match status" value="2"/>
</dbReference>
<evidence type="ECO:0000259" key="11">
    <source>
        <dbReference type="PROSITE" id="PS50109"/>
    </source>
</evidence>
<evidence type="ECO:0000256" key="9">
    <source>
        <dbReference type="SAM" id="Coils"/>
    </source>
</evidence>
<dbReference type="GO" id="GO:0005886">
    <property type="term" value="C:plasma membrane"/>
    <property type="evidence" value="ECO:0007669"/>
    <property type="project" value="UniProtKB-SubCell"/>
</dbReference>
<keyword evidence="16" id="KW-1185">Reference proteome</keyword>
<evidence type="ECO:0000256" key="5">
    <source>
        <dbReference type="ARBA" id="ARBA00022679"/>
    </source>
</evidence>
<accession>A0A512D9V8</accession>
<dbReference type="Pfam" id="PF13426">
    <property type="entry name" value="PAS_9"/>
    <property type="match status" value="1"/>
</dbReference>
<feature type="domain" description="Histidine kinase" evidence="11">
    <location>
        <begin position="448"/>
        <end position="658"/>
    </location>
</feature>
<dbReference type="PANTHER" id="PTHR43047">
    <property type="entry name" value="TWO-COMPONENT HISTIDINE PROTEIN KINASE"/>
    <property type="match status" value="1"/>
</dbReference>
<evidence type="ECO:0000313" key="15">
    <source>
        <dbReference type="EMBL" id="GEO33263.1"/>
    </source>
</evidence>
<keyword evidence="5" id="KW-0808">Transferase</keyword>
<dbReference type="SUPFAM" id="SSF52172">
    <property type="entry name" value="CheY-like"/>
    <property type="match status" value="1"/>
</dbReference>
<evidence type="ECO:0000256" key="7">
    <source>
        <dbReference type="ARBA" id="ARBA00023012"/>
    </source>
</evidence>
<dbReference type="EMBL" id="BJYY01000006">
    <property type="protein sequence ID" value="GEO33263.1"/>
    <property type="molecule type" value="Genomic_DNA"/>
</dbReference>
<dbReference type="InterPro" id="IPR013656">
    <property type="entry name" value="PAS_4"/>
</dbReference>
<dbReference type="SMART" id="SM00448">
    <property type="entry name" value="REC"/>
    <property type="match status" value="1"/>
</dbReference>
<evidence type="ECO:0000259" key="13">
    <source>
        <dbReference type="PROSITE" id="PS50112"/>
    </source>
</evidence>
<dbReference type="CDD" id="cd17535">
    <property type="entry name" value="REC_NarL-like"/>
    <property type="match status" value="1"/>
</dbReference>
<dbReference type="Pfam" id="PF00072">
    <property type="entry name" value="Response_reg"/>
    <property type="match status" value="1"/>
</dbReference>
<dbReference type="InterPro" id="IPR036097">
    <property type="entry name" value="HisK_dim/P_sf"/>
</dbReference>
<dbReference type="Pfam" id="PF00512">
    <property type="entry name" value="HisKA"/>
    <property type="match status" value="1"/>
</dbReference>
<dbReference type="SMART" id="SM00388">
    <property type="entry name" value="HisKA"/>
    <property type="match status" value="1"/>
</dbReference>
<comment type="caution">
    <text evidence="15">The sequence shown here is derived from an EMBL/GenBank/DDBJ whole genome shotgun (WGS) entry which is preliminary data.</text>
</comment>
<evidence type="ECO:0000256" key="4">
    <source>
        <dbReference type="ARBA" id="ARBA00022553"/>
    </source>
</evidence>
<feature type="compositionally biased region" description="Basic and acidic residues" evidence="10">
    <location>
        <begin position="126"/>
        <end position="146"/>
    </location>
</feature>
<dbReference type="GO" id="GO:0009927">
    <property type="term" value="F:histidine phosphotransfer kinase activity"/>
    <property type="evidence" value="ECO:0007669"/>
    <property type="project" value="TreeGrafter"/>
</dbReference>
<evidence type="ECO:0000256" key="6">
    <source>
        <dbReference type="ARBA" id="ARBA00022777"/>
    </source>
</evidence>
<evidence type="ECO:0000259" key="12">
    <source>
        <dbReference type="PROSITE" id="PS50110"/>
    </source>
</evidence>
<sequence>MTPEATTVVLVDDAPEVRSLLRTHLRLSGRFVVVGEGGSGLDAVELAGQHRPGLMLLDVSMPRMDGLEALPRVLVASPGTRVVLFTGFDERGLASRGRQLGAAGFLEKSLPLDRLAAALDELLERDGRDGEHERDVPRGAAPRDEGAGGSTEQRPDPAAHVLGEDLERFREVFEEAAIGMATMTLTGSVVRANRALAEVLDRPNDELLGADYADLTTGGGQARVRAAVEDLNAGRADVVQVEHGVAGGTRRLAATIAVVRGREGRPLYLFLQAQDVTERRAAQERLRQSEERFRLLVEAVEDYAIFMLDPTGRVASWNVGAQRIKGYSAEEIIGQHFRRFYPVDKQVSRHPEHELEMALRDGHYEEEGWRVRKDGTTFWANVVITAVRNAAGELVGFAKVTRDITERRYASEQRESAAAALTAAKTDLEQMNARLVQAAADQSQFLAVTAHELRTPVTVLGGSADTLSRYWTQLADEERSELFEGMRSSAARLRRLLGELLTASRLEAGAVRLDLGRVVLAEVLLAAAAAARLAHPGQEIAVDVDPALTVRADHDRLAQAVDNLLGNALRHGAPPVRLTAAPTGSGDVVVRVSDHGPGVPEAVRSRLFERFVTGEQRRGTGLGLFIVRELARAHGGDAWYEPAVDGAPSTFALSLPRA</sequence>
<keyword evidence="9" id="KW-0175">Coiled coil</keyword>
<dbReference type="CDD" id="cd00075">
    <property type="entry name" value="HATPase"/>
    <property type="match status" value="1"/>
</dbReference>
<feature type="domain" description="PAC" evidence="14">
    <location>
        <begin position="235"/>
        <end position="288"/>
    </location>
</feature>
<organism evidence="15 16">
    <name type="scientific">Cellulomonas aerilata</name>
    <dbReference type="NCBI Taxonomy" id="515326"/>
    <lineage>
        <taxon>Bacteria</taxon>
        <taxon>Bacillati</taxon>
        <taxon>Actinomycetota</taxon>
        <taxon>Actinomycetes</taxon>
        <taxon>Micrococcales</taxon>
        <taxon>Cellulomonadaceae</taxon>
        <taxon>Cellulomonas</taxon>
    </lineage>
</organism>
<feature type="domain" description="Response regulatory" evidence="12">
    <location>
        <begin position="7"/>
        <end position="123"/>
    </location>
</feature>
<dbReference type="InterPro" id="IPR004358">
    <property type="entry name" value="Sig_transdc_His_kin-like_C"/>
</dbReference>
<gene>
    <name evidence="15" type="ORF">CAE01nite_09880</name>
</gene>
<dbReference type="Gene3D" id="1.10.287.130">
    <property type="match status" value="1"/>
</dbReference>
<comment type="catalytic activity">
    <reaction evidence="1">
        <text>ATP + protein L-histidine = ADP + protein N-phospho-L-histidine.</text>
        <dbReference type="EC" id="2.7.13.3"/>
    </reaction>
</comment>
<dbReference type="InterPro" id="IPR001610">
    <property type="entry name" value="PAC"/>
</dbReference>
<dbReference type="InterPro" id="IPR005467">
    <property type="entry name" value="His_kinase_dom"/>
</dbReference>
<dbReference type="CDD" id="cd00082">
    <property type="entry name" value="HisKA"/>
    <property type="match status" value="1"/>
</dbReference>
<feature type="domain" description="PAC" evidence="14">
    <location>
        <begin position="364"/>
        <end position="416"/>
    </location>
</feature>
<dbReference type="PROSITE" id="PS50112">
    <property type="entry name" value="PAS"/>
    <property type="match status" value="1"/>
</dbReference>
<dbReference type="PROSITE" id="PS50110">
    <property type="entry name" value="RESPONSE_REGULATORY"/>
    <property type="match status" value="1"/>
</dbReference>
<dbReference type="InterPro" id="IPR003661">
    <property type="entry name" value="HisK_dim/P_dom"/>
</dbReference>
<dbReference type="SUPFAM" id="SSF55874">
    <property type="entry name" value="ATPase domain of HSP90 chaperone/DNA topoisomerase II/histidine kinase"/>
    <property type="match status" value="1"/>
</dbReference>
<dbReference type="SUPFAM" id="SSF55785">
    <property type="entry name" value="PYP-like sensor domain (PAS domain)"/>
    <property type="match status" value="2"/>
</dbReference>
<reference evidence="15 16" key="1">
    <citation type="submission" date="2019-07" db="EMBL/GenBank/DDBJ databases">
        <title>Whole genome shotgun sequence of Cellulomonas aerilata NBRC 106308.</title>
        <authorList>
            <person name="Hosoyama A."/>
            <person name="Uohara A."/>
            <person name="Ohji S."/>
            <person name="Ichikawa N."/>
        </authorList>
    </citation>
    <scope>NUCLEOTIDE SEQUENCE [LARGE SCALE GENOMIC DNA]</scope>
    <source>
        <strain evidence="15 16">NBRC 106308</strain>
    </source>
</reference>
<dbReference type="Gene3D" id="3.30.450.20">
    <property type="entry name" value="PAS domain"/>
    <property type="match status" value="2"/>
</dbReference>
<dbReference type="InterPro" id="IPR000700">
    <property type="entry name" value="PAS-assoc_C"/>
</dbReference>
<feature type="region of interest" description="Disordered" evidence="10">
    <location>
        <begin position="126"/>
        <end position="158"/>
    </location>
</feature>
<proteinExistence type="predicted"/>
<dbReference type="InterPro" id="IPR003594">
    <property type="entry name" value="HATPase_dom"/>
</dbReference>
<dbReference type="EC" id="2.7.13.3" evidence="3"/>
<dbReference type="InterPro" id="IPR011006">
    <property type="entry name" value="CheY-like_superfamily"/>
</dbReference>
<dbReference type="Pfam" id="PF02518">
    <property type="entry name" value="HATPase_c"/>
    <property type="match status" value="1"/>
</dbReference>
<dbReference type="PRINTS" id="PR00344">
    <property type="entry name" value="BCTRLSENSOR"/>
</dbReference>
<dbReference type="Proteomes" id="UP000321181">
    <property type="component" value="Unassembled WGS sequence"/>
</dbReference>
<dbReference type="PROSITE" id="PS50113">
    <property type="entry name" value="PAC"/>
    <property type="match status" value="2"/>
</dbReference>
<dbReference type="OrthoDB" id="9764154at2"/>
<feature type="domain" description="PAS" evidence="13">
    <location>
        <begin position="289"/>
        <end position="362"/>
    </location>
</feature>
<keyword evidence="7" id="KW-0902">Two-component regulatory system</keyword>
<dbReference type="PANTHER" id="PTHR43047:SF72">
    <property type="entry name" value="OSMOSENSING HISTIDINE PROTEIN KINASE SLN1"/>
    <property type="match status" value="1"/>
</dbReference>
<feature type="coiled-coil region" evidence="9">
    <location>
        <begin position="414"/>
        <end position="441"/>
    </location>
</feature>
<keyword evidence="4 8" id="KW-0597">Phosphoprotein</keyword>